<dbReference type="EMBL" id="MLAK01000156">
    <property type="protein sequence ID" value="OHT16051.1"/>
    <property type="molecule type" value="Genomic_DNA"/>
</dbReference>
<dbReference type="RefSeq" id="XP_068369187.1">
    <property type="nucleotide sequence ID" value="XM_068497323.1"/>
</dbReference>
<dbReference type="PROSITE" id="PS51257">
    <property type="entry name" value="PROKAR_LIPOPROTEIN"/>
    <property type="match status" value="1"/>
</dbReference>
<feature type="domain" description="Protein kinase" evidence="3">
    <location>
        <begin position="50"/>
        <end position="351"/>
    </location>
</feature>
<accession>A0A1J4KXS0</accession>
<proteinExistence type="predicted"/>
<dbReference type="InterPro" id="IPR000719">
    <property type="entry name" value="Prot_kinase_dom"/>
</dbReference>
<dbReference type="EC" id="2.7.11.1" evidence="1"/>
<feature type="compositionally biased region" description="Basic and acidic residues" evidence="2">
    <location>
        <begin position="97"/>
        <end position="108"/>
    </location>
</feature>
<dbReference type="SMART" id="SM00220">
    <property type="entry name" value="S_TKc"/>
    <property type="match status" value="1"/>
</dbReference>
<dbReference type="GO" id="GO:0005524">
    <property type="term" value="F:ATP binding"/>
    <property type="evidence" value="ECO:0007669"/>
    <property type="project" value="InterPro"/>
</dbReference>
<sequence length="418" mass="48070">MTIYRISINFIQSTTFSSCCIQFCPIILMSVSKKQYSRNTLKPGEKVNNYIVVKLIGQGGYGDIYMVTDENDQQSKSTSSKKSGEKHKNSHKHKNKSKDAEPRNENNENVKTYAMKVELASCQITSLGIEQKILESLQNSIYFPKIYGHGFQTHFRYLVMDLYGQSLSNTRRKMLERHFSVSTTLRLGIFMMKCIEEFHKRGFVHCDIKPGNFLLHNNSPCPIVLIDYGLSKNFIDQNSGQPIKEKKNCGFVGTSKYASLQIHQGLDPCRRDDIISLCYSLAEMSEGKLPWRFTEDTDIHVVMKSKKTTPAQTVFSLFPSQIASIYNYAMNLKYDDVPNYNGIYKLFSDALEELNISEKDPFDWEKLSDQNSEENDQMSFKNYPKAEDTELFPPDFDRNMDLPDEFEEEEEGGCCLIC</sequence>
<dbReference type="InterPro" id="IPR011009">
    <property type="entry name" value="Kinase-like_dom_sf"/>
</dbReference>
<dbReference type="SUPFAM" id="SSF56112">
    <property type="entry name" value="Protein kinase-like (PK-like)"/>
    <property type="match status" value="1"/>
</dbReference>
<dbReference type="Proteomes" id="UP000179807">
    <property type="component" value="Unassembled WGS sequence"/>
</dbReference>
<evidence type="ECO:0000313" key="5">
    <source>
        <dbReference type="Proteomes" id="UP000179807"/>
    </source>
</evidence>
<evidence type="ECO:0000313" key="4">
    <source>
        <dbReference type="EMBL" id="OHT16051.1"/>
    </source>
</evidence>
<comment type="caution">
    <text evidence="4">The sequence shown here is derived from an EMBL/GenBank/DDBJ whole genome shotgun (WGS) entry which is preliminary data.</text>
</comment>
<keyword evidence="4" id="KW-0418">Kinase</keyword>
<dbReference type="InterPro" id="IPR008271">
    <property type="entry name" value="Ser/Thr_kinase_AS"/>
</dbReference>
<keyword evidence="5" id="KW-1185">Reference proteome</keyword>
<protein>
    <recommendedName>
        <fullName evidence="1">non-specific serine/threonine protein kinase</fullName>
        <ecNumber evidence="1">2.7.11.1</ecNumber>
    </recommendedName>
</protein>
<organism evidence="4 5">
    <name type="scientific">Tritrichomonas foetus</name>
    <dbReference type="NCBI Taxonomy" id="1144522"/>
    <lineage>
        <taxon>Eukaryota</taxon>
        <taxon>Metamonada</taxon>
        <taxon>Parabasalia</taxon>
        <taxon>Tritrichomonadida</taxon>
        <taxon>Tritrichomonadidae</taxon>
        <taxon>Tritrichomonas</taxon>
    </lineage>
</organism>
<dbReference type="InterPro" id="IPR050235">
    <property type="entry name" value="CK1_Ser-Thr_kinase"/>
</dbReference>
<gene>
    <name evidence="4" type="ORF">TRFO_13558</name>
</gene>
<dbReference type="AlphaFoldDB" id="A0A1J4KXS0"/>
<evidence type="ECO:0000256" key="1">
    <source>
        <dbReference type="ARBA" id="ARBA00012513"/>
    </source>
</evidence>
<evidence type="ECO:0000256" key="2">
    <source>
        <dbReference type="SAM" id="MobiDB-lite"/>
    </source>
</evidence>
<dbReference type="Pfam" id="PF00069">
    <property type="entry name" value="Pkinase"/>
    <property type="match status" value="1"/>
</dbReference>
<feature type="region of interest" description="Disordered" evidence="2">
    <location>
        <begin position="368"/>
        <end position="393"/>
    </location>
</feature>
<dbReference type="GO" id="GO:0004674">
    <property type="term" value="F:protein serine/threonine kinase activity"/>
    <property type="evidence" value="ECO:0007669"/>
    <property type="project" value="UniProtKB-EC"/>
</dbReference>
<reference evidence="4" key="1">
    <citation type="submission" date="2016-10" db="EMBL/GenBank/DDBJ databases">
        <authorList>
            <person name="Benchimol M."/>
            <person name="Almeida L.G."/>
            <person name="Vasconcelos A.T."/>
            <person name="Perreira-Neves A."/>
            <person name="Rosa I.A."/>
            <person name="Tasca T."/>
            <person name="Bogo M.R."/>
            <person name="de Souza W."/>
        </authorList>
    </citation>
    <scope>NUCLEOTIDE SEQUENCE [LARGE SCALE GENOMIC DNA]</scope>
    <source>
        <strain evidence="4">K</strain>
    </source>
</reference>
<dbReference type="PANTHER" id="PTHR11909">
    <property type="entry name" value="CASEIN KINASE-RELATED"/>
    <property type="match status" value="1"/>
</dbReference>
<evidence type="ECO:0000259" key="3">
    <source>
        <dbReference type="PROSITE" id="PS50011"/>
    </source>
</evidence>
<dbReference type="PROSITE" id="PS00108">
    <property type="entry name" value="PROTEIN_KINASE_ST"/>
    <property type="match status" value="1"/>
</dbReference>
<dbReference type="OrthoDB" id="5979581at2759"/>
<feature type="region of interest" description="Disordered" evidence="2">
    <location>
        <begin position="71"/>
        <end position="108"/>
    </location>
</feature>
<dbReference type="Gene3D" id="1.10.510.10">
    <property type="entry name" value="Transferase(Phosphotransferase) domain 1"/>
    <property type="match status" value="1"/>
</dbReference>
<dbReference type="PROSITE" id="PS50011">
    <property type="entry name" value="PROTEIN_KINASE_DOM"/>
    <property type="match status" value="1"/>
</dbReference>
<name>A0A1J4KXS0_9EUKA</name>
<dbReference type="GeneID" id="94832027"/>
<keyword evidence="4" id="KW-0808">Transferase</keyword>
<dbReference type="VEuPathDB" id="TrichDB:TRFO_13558"/>